<dbReference type="InterPro" id="IPR033551">
    <property type="entry name" value="DRC7/lobo"/>
</dbReference>
<evidence type="ECO:0000256" key="10">
    <source>
        <dbReference type="ARBA" id="ARBA00023212"/>
    </source>
</evidence>
<keyword evidence="10" id="KW-0206">Cytoskeleton</keyword>
<keyword evidence="7" id="KW-0744">Spermatogenesis</keyword>
<dbReference type="InterPro" id="IPR056292">
    <property type="entry name" value="DRC7_C"/>
</dbReference>
<evidence type="ECO:0000256" key="1">
    <source>
        <dbReference type="ARBA" id="ARBA00004611"/>
    </source>
</evidence>
<gene>
    <name evidence="20" type="primary">LOC100198376</name>
</gene>
<reference evidence="20" key="1">
    <citation type="submission" date="2025-08" db="UniProtKB">
        <authorList>
            <consortium name="RefSeq"/>
        </authorList>
    </citation>
    <scope>IDENTIFICATION</scope>
</reference>
<accession>A0ABM4CIG8</accession>
<protein>
    <recommendedName>
        <fullName evidence="3">Dynein regulatory complex subunit 7</fullName>
    </recommendedName>
    <alternativeName>
        <fullName evidence="12">Coiled-coil domain-containing protein 135</fullName>
    </alternativeName>
    <alternativeName>
        <fullName evidence="13">Coiled-coil domain-containing protein lobo homolog</fullName>
    </alternativeName>
</protein>
<dbReference type="InterPro" id="IPR056291">
    <property type="entry name" value="MORN_DRC7"/>
</dbReference>
<feature type="domain" description="CEP76/DRC7 peptidase-like" evidence="16">
    <location>
        <begin position="116"/>
        <end position="159"/>
    </location>
</feature>
<feature type="domain" description="Dynein regulatory complex subunit 7 C-terminal" evidence="18">
    <location>
        <begin position="690"/>
        <end position="796"/>
    </location>
</feature>
<evidence type="ECO:0000259" key="18">
    <source>
        <dbReference type="Pfam" id="PF24671"/>
    </source>
</evidence>
<evidence type="ECO:0000256" key="9">
    <source>
        <dbReference type="ARBA" id="ARBA00023069"/>
    </source>
</evidence>
<evidence type="ECO:0000256" key="13">
    <source>
        <dbReference type="ARBA" id="ARBA00031733"/>
    </source>
</evidence>
<evidence type="ECO:0000256" key="8">
    <source>
        <dbReference type="ARBA" id="ARBA00023054"/>
    </source>
</evidence>
<dbReference type="Proteomes" id="UP001652625">
    <property type="component" value="Chromosome 09"/>
</dbReference>
<evidence type="ECO:0000256" key="6">
    <source>
        <dbReference type="ARBA" id="ARBA00022846"/>
    </source>
</evidence>
<keyword evidence="5" id="KW-0221">Differentiation</keyword>
<evidence type="ECO:0000256" key="5">
    <source>
        <dbReference type="ARBA" id="ARBA00022782"/>
    </source>
</evidence>
<sequence length="798" mass="93815">MITMTSMSISAPESVKNANKDYYPKSYFENNEQEKHMLSCCENFQRQYCQLYPDRKLLLLAPKNEFGVEKFICSTIRPTLVKHLEMYNFIGCSRFVADYLTFKPLDSPINLPSVVSSPTTTLKLQKGTCFDYAILLCSLLIGSGYDAYCVSGYATKEVTLMDESQKDCPFLLKKDEIKEINQKEILNKYAVKPPKCLVSQFETQMEAKRIARIQEEDYKRKEEEKHKILSLRNPTQKDNLYGLRVHCWVLVLSGKREVPENFFIETLTGISKPVDHCEYLGIENIWNHRNVWINMQDCSEGIKKISYDLGDPIKWEFMFPNKDKPFVILPNSLDANEEEEDVYDDIVNIPPSWVDKIEVSEKDFQTSCSGKKTILYKNAKLDKFCEYSNKDGLISKISVLDDVGGIVEVQEIFKHRNDRLEKRIHNTKTGWINDQFAPGHNYGLKEHFYKGDRHHIMVFYESSRVDGLVRREQNEKEILEFFKNRDDYLTTRQAYYDEGVKKFLPQGNNGMSIKKMVEKYDHQRDKKESIAEKSFLVGEERIMIKYHLQDNRITASYREFMKPPGFLIEKLHHMKFSKDMTSAYLVDVTEEPNKELPVYNLFTQLLLDEKSCEDKIHESEAEMSKILMERKKEEVDVKLLVSMYDTERNTKAKLRKEKQGEKQPLAEDTKPDSELDYLGPFLTKMGSPEYLKQSDALKLKEDCLNNLKQRLIDKANKIQECFEKETSILQQKQAEFQEKQNSMTKEEEEEYLNFCKKVMFKIHILELRLNRHKEMAPLKYMRLEENLRSDRRLAKFID</sequence>
<evidence type="ECO:0000256" key="2">
    <source>
        <dbReference type="ARBA" id="ARBA00010738"/>
    </source>
</evidence>
<evidence type="ECO:0000256" key="14">
    <source>
        <dbReference type="SAM" id="Coils"/>
    </source>
</evidence>
<feature type="domain" description="Dynein regulatory complex subunit 7 MORN" evidence="17">
    <location>
        <begin position="369"/>
        <end position="642"/>
    </location>
</feature>
<dbReference type="Pfam" id="PF24671">
    <property type="entry name" value="DRC7_C"/>
    <property type="match status" value="1"/>
</dbReference>
<comment type="subcellular location">
    <subcellularLocation>
        <location evidence="1">Cytoplasm</location>
        <location evidence="1">Cytoskeleton</location>
        <location evidence="1">Flagellum axoneme</location>
    </subcellularLocation>
</comment>
<dbReference type="Pfam" id="PF24667">
    <property type="entry name" value="MORN_DRC7"/>
    <property type="match status" value="1"/>
</dbReference>
<comment type="similarity">
    <text evidence="2">Belongs to the DRC7 family.</text>
</comment>
<dbReference type="InterPro" id="IPR038765">
    <property type="entry name" value="Papain-like_cys_pep_sf"/>
</dbReference>
<evidence type="ECO:0000256" key="12">
    <source>
        <dbReference type="ARBA" id="ARBA00031627"/>
    </source>
</evidence>
<evidence type="ECO:0000256" key="15">
    <source>
        <dbReference type="SAM" id="MobiDB-lite"/>
    </source>
</evidence>
<evidence type="ECO:0000256" key="4">
    <source>
        <dbReference type="ARBA" id="ARBA00022490"/>
    </source>
</evidence>
<organism evidence="19 20">
    <name type="scientific">Hydra vulgaris</name>
    <name type="common">Hydra</name>
    <name type="synonym">Hydra attenuata</name>
    <dbReference type="NCBI Taxonomy" id="6087"/>
    <lineage>
        <taxon>Eukaryota</taxon>
        <taxon>Metazoa</taxon>
        <taxon>Cnidaria</taxon>
        <taxon>Hydrozoa</taxon>
        <taxon>Hydroidolina</taxon>
        <taxon>Anthoathecata</taxon>
        <taxon>Aplanulata</taxon>
        <taxon>Hydridae</taxon>
        <taxon>Hydra</taxon>
    </lineage>
</organism>
<dbReference type="InterPro" id="IPR056290">
    <property type="entry name" value="CEPT76/DRC7_peptidase-like_dom"/>
</dbReference>
<evidence type="ECO:0000313" key="20">
    <source>
        <dbReference type="RefSeq" id="XP_065661542.1"/>
    </source>
</evidence>
<dbReference type="PANTHER" id="PTHR35249:SF2">
    <property type="entry name" value="DYNEIN REGULATORY COMPLEX SUBUNIT 7"/>
    <property type="match status" value="1"/>
</dbReference>
<keyword evidence="8 14" id="KW-0175">Coiled coil</keyword>
<evidence type="ECO:0000313" key="19">
    <source>
        <dbReference type="Proteomes" id="UP001652625"/>
    </source>
</evidence>
<evidence type="ECO:0000259" key="17">
    <source>
        <dbReference type="Pfam" id="PF24667"/>
    </source>
</evidence>
<dbReference type="RefSeq" id="XP_065661542.1">
    <property type="nucleotide sequence ID" value="XM_065805470.1"/>
</dbReference>
<dbReference type="GeneID" id="100198376"/>
<keyword evidence="6" id="KW-0282">Flagellum</keyword>
<keyword evidence="9" id="KW-0969">Cilium</keyword>
<proteinExistence type="inferred from homology"/>
<dbReference type="SUPFAM" id="SSF54001">
    <property type="entry name" value="Cysteine proteinases"/>
    <property type="match status" value="1"/>
</dbReference>
<dbReference type="PANTHER" id="PTHR35249">
    <property type="entry name" value="DYNEIN REGULATORY COMPLEX SUBUNIT 7"/>
    <property type="match status" value="1"/>
</dbReference>
<keyword evidence="19" id="KW-1185">Reference proteome</keyword>
<evidence type="ECO:0000259" key="16">
    <source>
        <dbReference type="Pfam" id="PF24656"/>
    </source>
</evidence>
<name>A0ABM4CIG8_HYDVU</name>
<feature type="compositionally biased region" description="Basic and acidic residues" evidence="15">
    <location>
        <begin position="657"/>
        <end position="672"/>
    </location>
</feature>
<keyword evidence="4" id="KW-0963">Cytoplasm</keyword>
<evidence type="ECO:0000256" key="7">
    <source>
        <dbReference type="ARBA" id="ARBA00022871"/>
    </source>
</evidence>
<keyword evidence="11" id="KW-0966">Cell projection</keyword>
<feature type="coiled-coil region" evidence="14">
    <location>
        <begin position="704"/>
        <end position="749"/>
    </location>
</feature>
<evidence type="ECO:0000256" key="3">
    <source>
        <dbReference type="ARBA" id="ARBA00021303"/>
    </source>
</evidence>
<feature type="region of interest" description="Disordered" evidence="15">
    <location>
        <begin position="651"/>
        <end position="672"/>
    </location>
</feature>
<evidence type="ECO:0000256" key="11">
    <source>
        <dbReference type="ARBA" id="ARBA00023273"/>
    </source>
</evidence>
<dbReference type="Pfam" id="PF24656">
    <property type="entry name" value="CEPT76_peptidase"/>
    <property type="match status" value="1"/>
</dbReference>